<dbReference type="SUPFAM" id="SSF55486">
    <property type="entry name" value="Metalloproteases ('zincins'), catalytic domain"/>
    <property type="match status" value="1"/>
</dbReference>
<evidence type="ECO:0000313" key="4">
    <source>
        <dbReference type="EMBL" id="APJ04271.1"/>
    </source>
</evidence>
<dbReference type="InterPro" id="IPR006026">
    <property type="entry name" value="Peptidase_Metallo"/>
</dbReference>
<dbReference type="GO" id="GO:0004222">
    <property type="term" value="F:metalloendopeptidase activity"/>
    <property type="evidence" value="ECO:0007669"/>
    <property type="project" value="UniProtKB-UniRule"/>
</dbReference>
<organism evidence="4 5">
    <name type="scientific">Silvanigrella aquatica</name>
    <dbReference type="NCBI Taxonomy" id="1915309"/>
    <lineage>
        <taxon>Bacteria</taxon>
        <taxon>Pseudomonadati</taxon>
        <taxon>Bdellovibrionota</taxon>
        <taxon>Oligoflexia</taxon>
        <taxon>Silvanigrellales</taxon>
        <taxon>Silvanigrellaceae</taxon>
        <taxon>Silvanigrella</taxon>
    </lineage>
</organism>
<name>A0A1L4D254_9BACT</name>
<dbReference type="Proteomes" id="UP000184731">
    <property type="component" value="Chromosome"/>
</dbReference>
<keyword evidence="1" id="KW-0482">Metalloprotease</keyword>
<dbReference type="PANTHER" id="PTHR10127:SF795">
    <property type="entry name" value="METALLOENDOPEPTIDASE-RELATED"/>
    <property type="match status" value="1"/>
</dbReference>
<keyword evidence="1" id="KW-0479">Metal-binding</keyword>
<accession>A0A1L4D254</accession>
<dbReference type="Gene3D" id="3.40.390.10">
    <property type="entry name" value="Collagenase (Catalytic Domain)"/>
    <property type="match status" value="1"/>
</dbReference>
<comment type="cofactor">
    <cofactor evidence="1">
        <name>Zn(2+)</name>
        <dbReference type="ChEBI" id="CHEBI:29105"/>
    </cofactor>
    <text evidence="1">Binds 1 zinc ion per subunit.</text>
</comment>
<dbReference type="Pfam" id="PF01400">
    <property type="entry name" value="Astacin"/>
    <property type="match status" value="1"/>
</dbReference>
<dbReference type="PANTHER" id="PTHR10127">
    <property type="entry name" value="DISCOIDIN, CUB, EGF, LAMININ , AND ZINC METALLOPROTEASE DOMAIN CONTAINING"/>
    <property type="match status" value="1"/>
</dbReference>
<feature type="binding site" evidence="1">
    <location>
        <position position="169"/>
    </location>
    <ligand>
        <name>Zn(2+)</name>
        <dbReference type="ChEBI" id="CHEBI:29105"/>
        <note>catalytic</note>
    </ligand>
</feature>
<feature type="compositionally biased region" description="Basic and acidic residues" evidence="2">
    <location>
        <begin position="304"/>
        <end position="317"/>
    </location>
</feature>
<dbReference type="EMBL" id="CP017834">
    <property type="protein sequence ID" value="APJ04271.1"/>
    <property type="molecule type" value="Genomic_DNA"/>
</dbReference>
<dbReference type="SMART" id="SM00235">
    <property type="entry name" value="ZnMc"/>
    <property type="match status" value="1"/>
</dbReference>
<protein>
    <recommendedName>
        <fullName evidence="3">Peptidase M12A domain-containing protein</fullName>
    </recommendedName>
</protein>
<keyword evidence="1" id="KW-0645">Protease</keyword>
<reference evidence="4 5" key="1">
    <citation type="submission" date="2016-10" db="EMBL/GenBank/DDBJ databases">
        <title>Silvanigrella aquatica sp. nov., isolated from a freshwater lake located in the Black Forest, Germany, description of Silvanigrellaceae fam. nov., Silvanigrellales ord. nov., reclassification of the order Bdellovibrionales in the class Oligoflexia, reclassification of the families Bacteriovoracaceae and Halobacteriovoraceae in the new order Bacteriovoracales ord. nov., and reclassification of the family Pseudobacteriovoracaceae in the order Oligoflexiales.</title>
        <authorList>
            <person name="Hahn M.W."/>
            <person name="Schmidt J."/>
            <person name="Koll U."/>
            <person name="Rohde M."/>
            <person name="Verbag S."/>
            <person name="Pitt A."/>
            <person name="Nakai R."/>
            <person name="Naganuma T."/>
            <person name="Lang E."/>
        </authorList>
    </citation>
    <scope>NUCLEOTIDE SEQUENCE [LARGE SCALE GENOMIC DNA]</scope>
    <source>
        <strain evidence="4 5">MWH-Nonnen-W8red</strain>
    </source>
</reference>
<evidence type="ECO:0000313" key="5">
    <source>
        <dbReference type="Proteomes" id="UP000184731"/>
    </source>
</evidence>
<dbReference type="InterPro" id="IPR024079">
    <property type="entry name" value="MetalloPept_cat_dom_sf"/>
</dbReference>
<dbReference type="RefSeq" id="WP_148698026.1">
    <property type="nucleotide sequence ID" value="NZ_CP017834.1"/>
</dbReference>
<feature type="binding site" evidence="1">
    <location>
        <position position="159"/>
    </location>
    <ligand>
        <name>Zn(2+)</name>
        <dbReference type="ChEBI" id="CHEBI:29105"/>
        <note>catalytic</note>
    </ligand>
</feature>
<feature type="domain" description="Peptidase M12A" evidence="3">
    <location>
        <begin position="56"/>
        <end position="297"/>
    </location>
</feature>
<keyword evidence="1" id="KW-0862">Zinc</keyword>
<comment type="caution">
    <text evidence="1">Lacks conserved residue(s) required for the propagation of feature annotation.</text>
</comment>
<dbReference type="AlphaFoldDB" id="A0A1L4D254"/>
<keyword evidence="1" id="KW-0378">Hydrolase</keyword>
<dbReference type="PRINTS" id="PR00480">
    <property type="entry name" value="ASTACIN"/>
</dbReference>
<dbReference type="GO" id="GO:0008270">
    <property type="term" value="F:zinc ion binding"/>
    <property type="evidence" value="ECO:0007669"/>
    <property type="project" value="UniProtKB-UniRule"/>
</dbReference>
<sequence>MNLSNSRAFFISSLLFLNSESFAHNKLINGIGVQCQNDIRFPIPKVHSDNSMPWSSPIPQSQLWPEGKVYYKLFPGHYTFEQELKIKEAMQILEGIADIQFIPATTKEGNNHILIKRLSEHNEEFGCFAQVGRVPPNSPYPHPVGLGSACVNDRGTILHELLHVLGFFHEQSREDRDSYVTLLSENHGRSLIENHNYFLYNKHNNTRFTSFDFASIMLYHPYANSINNLPTLLPLRCKADYDKENSIHYSDITKHKYHWWNFSQISNCPELTQMAEHKTNLSQNDIYSLQQMYGKPKSIKPTRPIRDTTKEDNDKNNIKLPPYNEEGYILCQKEGKPTKWYEDEDTNHQEGIKNYHQFSPSDDGISCKLYYVTYTRDKTTDEWVYSQKEFIIQK</sequence>
<feature type="region of interest" description="Disordered" evidence="2">
    <location>
        <begin position="298"/>
        <end position="319"/>
    </location>
</feature>
<dbReference type="InterPro" id="IPR001506">
    <property type="entry name" value="Peptidase_M12A"/>
</dbReference>
<dbReference type="OrthoDB" id="5117805at2"/>
<evidence type="ECO:0000256" key="1">
    <source>
        <dbReference type="PROSITE-ProRule" id="PRU01211"/>
    </source>
</evidence>
<feature type="binding site" evidence="1">
    <location>
        <position position="163"/>
    </location>
    <ligand>
        <name>Zn(2+)</name>
        <dbReference type="ChEBI" id="CHEBI:29105"/>
        <note>catalytic</note>
    </ligand>
</feature>
<dbReference type="STRING" id="1915309.AXG55_10280"/>
<feature type="active site" evidence="1">
    <location>
        <position position="160"/>
    </location>
</feature>
<gene>
    <name evidence="4" type="ORF">AXG55_10280</name>
</gene>
<dbReference type="KEGG" id="saqi:AXG55_10280"/>
<evidence type="ECO:0000256" key="2">
    <source>
        <dbReference type="SAM" id="MobiDB-lite"/>
    </source>
</evidence>
<dbReference type="GO" id="GO:0006508">
    <property type="term" value="P:proteolysis"/>
    <property type="evidence" value="ECO:0007669"/>
    <property type="project" value="UniProtKB-KW"/>
</dbReference>
<dbReference type="PROSITE" id="PS51864">
    <property type="entry name" value="ASTACIN"/>
    <property type="match status" value="1"/>
</dbReference>
<keyword evidence="5" id="KW-1185">Reference proteome</keyword>
<evidence type="ECO:0000259" key="3">
    <source>
        <dbReference type="PROSITE" id="PS51864"/>
    </source>
</evidence>
<proteinExistence type="predicted"/>